<reference evidence="7" key="1">
    <citation type="submission" date="2022-02" db="EMBL/GenBank/DDBJ databases">
        <authorList>
            <person name="King R."/>
        </authorList>
    </citation>
    <scope>NUCLEOTIDE SEQUENCE</scope>
</reference>
<evidence type="ECO:0000256" key="1">
    <source>
        <dbReference type="ARBA" id="ARBA00004141"/>
    </source>
</evidence>
<dbReference type="PANTHER" id="PTHR19444:SF50">
    <property type="match status" value="1"/>
</dbReference>
<feature type="transmembrane region" description="Helical" evidence="6">
    <location>
        <begin position="431"/>
        <end position="448"/>
    </location>
</feature>
<dbReference type="GO" id="GO:0055120">
    <property type="term" value="C:striated muscle dense body"/>
    <property type="evidence" value="ECO:0007669"/>
    <property type="project" value="TreeGrafter"/>
</dbReference>
<dbReference type="GO" id="GO:0015459">
    <property type="term" value="F:potassium channel regulator activity"/>
    <property type="evidence" value="ECO:0007669"/>
    <property type="project" value="TreeGrafter"/>
</dbReference>
<evidence type="ECO:0000313" key="7">
    <source>
        <dbReference type="EMBL" id="CAH1638338.1"/>
    </source>
</evidence>
<feature type="transmembrane region" description="Helical" evidence="6">
    <location>
        <begin position="21"/>
        <end position="41"/>
    </location>
</feature>
<sequence length="486" mass="52399">MSEEKSPVPVEGLKPNETWRIMKNVVVISLAFMVHFTAYSGAANLQSSINAEAGLGTASLAAVYAGLIFSNIFLPVVVIKWLGTKWAISLSFITYMPYIAAQLYPTFYTMIPAGLIVGLGGGPLWCAKCTYLSVVSEAHNTLSNISAEALLVRFLGLFFMIFQMNQVWGNLISSLVLSSGNNTAAVTAVNESMIPVLCGANFLPSADAGEALPTQPPEKIQMISGIYLACMAGAALIVAVGVDSMKRYDSGRSGSGGGLSGMALLAVTLKLMAEPTQLLLVIINIFIGLQQAFFGADFTAAFVSCAVGTGSVGFVMMTYGLSDAIGCVVTGYVAKLTGRLPLLCGATIVHASLFTAVLTWRPHAGEEYVLYIIAVLWGVCDSIWIVQINAYYGLLFPGREEAAFSNFRLWESVGYIIAYVISPYLRTSAKTYLMFGMMIVGVACYFIVEYQQHIKKRKLENKKKDLCYITNTTSKGCDNIAFQTIE</sequence>
<feature type="transmembrane region" description="Helical" evidence="6">
    <location>
        <begin position="61"/>
        <end position="82"/>
    </location>
</feature>
<accession>A0A9P0I259</accession>
<comment type="similarity">
    <text evidence="2">Belongs to the unc-93 family.</text>
</comment>
<evidence type="ECO:0008006" key="9">
    <source>
        <dbReference type="Google" id="ProtNLM"/>
    </source>
</evidence>
<dbReference type="GO" id="GO:0006937">
    <property type="term" value="P:regulation of muscle contraction"/>
    <property type="evidence" value="ECO:0007669"/>
    <property type="project" value="TreeGrafter"/>
</dbReference>
<evidence type="ECO:0000256" key="3">
    <source>
        <dbReference type="ARBA" id="ARBA00022692"/>
    </source>
</evidence>
<dbReference type="InterPro" id="IPR010291">
    <property type="entry name" value="Ion_channel_UNC-93"/>
</dbReference>
<keyword evidence="4 6" id="KW-1133">Transmembrane helix</keyword>
<evidence type="ECO:0000256" key="6">
    <source>
        <dbReference type="SAM" id="Phobius"/>
    </source>
</evidence>
<evidence type="ECO:0000313" key="8">
    <source>
        <dbReference type="Proteomes" id="UP001153321"/>
    </source>
</evidence>
<comment type="subcellular location">
    <subcellularLocation>
        <location evidence="1">Membrane</location>
        <topology evidence="1">Multi-pass membrane protein</topology>
    </subcellularLocation>
</comment>
<protein>
    <recommendedName>
        <fullName evidence="9">UNC93-like protein</fullName>
    </recommendedName>
</protein>
<feature type="transmembrane region" description="Helical" evidence="6">
    <location>
        <begin position="342"/>
        <end position="362"/>
    </location>
</feature>
<dbReference type="AlphaFoldDB" id="A0A9P0I259"/>
<dbReference type="SUPFAM" id="SSF103473">
    <property type="entry name" value="MFS general substrate transporter"/>
    <property type="match status" value="1"/>
</dbReference>
<dbReference type="EMBL" id="LR824548">
    <property type="protein sequence ID" value="CAH1638338.1"/>
    <property type="molecule type" value="Genomic_DNA"/>
</dbReference>
<feature type="transmembrane region" description="Helical" evidence="6">
    <location>
        <begin position="103"/>
        <end position="125"/>
    </location>
</feature>
<evidence type="ECO:0000256" key="4">
    <source>
        <dbReference type="ARBA" id="ARBA00022989"/>
    </source>
</evidence>
<feature type="transmembrane region" description="Helical" evidence="6">
    <location>
        <begin position="407"/>
        <end position="425"/>
    </location>
</feature>
<keyword evidence="5 6" id="KW-0472">Membrane</keyword>
<feature type="transmembrane region" description="Helical" evidence="6">
    <location>
        <begin position="278"/>
        <end position="294"/>
    </location>
</feature>
<dbReference type="GO" id="GO:0043266">
    <property type="term" value="P:regulation of potassium ion transport"/>
    <property type="evidence" value="ECO:0007669"/>
    <property type="project" value="TreeGrafter"/>
</dbReference>
<feature type="transmembrane region" description="Helical" evidence="6">
    <location>
        <begin position="368"/>
        <end position="395"/>
    </location>
</feature>
<keyword evidence="8" id="KW-1185">Reference proteome</keyword>
<dbReference type="Pfam" id="PF05978">
    <property type="entry name" value="UNC-93"/>
    <property type="match status" value="1"/>
</dbReference>
<evidence type="ECO:0000256" key="2">
    <source>
        <dbReference type="ARBA" id="ARBA00009172"/>
    </source>
</evidence>
<dbReference type="Gene3D" id="1.20.1250.20">
    <property type="entry name" value="MFS general substrate transporter like domains"/>
    <property type="match status" value="1"/>
</dbReference>
<proteinExistence type="inferred from homology"/>
<feature type="transmembrane region" description="Helical" evidence="6">
    <location>
        <begin position="225"/>
        <end position="242"/>
    </location>
</feature>
<evidence type="ECO:0000256" key="5">
    <source>
        <dbReference type="ARBA" id="ARBA00023136"/>
    </source>
</evidence>
<dbReference type="PANTHER" id="PTHR19444">
    <property type="entry name" value="UNC-93 RELATED"/>
    <property type="match status" value="1"/>
</dbReference>
<dbReference type="Proteomes" id="UP001153321">
    <property type="component" value="Chromosome 17"/>
</dbReference>
<dbReference type="GO" id="GO:0005886">
    <property type="term" value="C:plasma membrane"/>
    <property type="evidence" value="ECO:0007669"/>
    <property type="project" value="TreeGrafter"/>
</dbReference>
<gene>
    <name evidence="7" type="ORF">SPLIT_LOCUS3696</name>
</gene>
<keyword evidence="3 6" id="KW-0812">Transmembrane</keyword>
<dbReference type="InterPro" id="IPR036259">
    <property type="entry name" value="MFS_trans_sf"/>
</dbReference>
<dbReference type="InterPro" id="IPR051951">
    <property type="entry name" value="UNC-93_regulatory"/>
</dbReference>
<feature type="transmembrane region" description="Helical" evidence="6">
    <location>
        <begin position="145"/>
        <end position="162"/>
    </location>
</feature>
<organism evidence="7 8">
    <name type="scientific">Spodoptera littoralis</name>
    <name type="common">Egyptian cotton leafworm</name>
    <dbReference type="NCBI Taxonomy" id="7109"/>
    <lineage>
        <taxon>Eukaryota</taxon>
        <taxon>Metazoa</taxon>
        <taxon>Ecdysozoa</taxon>
        <taxon>Arthropoda</taxon>
        <taxon>Hexapoda</taxon>
        <taxon>Insecta</taxon>
        <taxon>Pterygota</taxon>
        <taxon>Neoptera</taxon>
        <taxon>Endopterygota</taxon>
        <taxon>Lepidoptera</taxon>
        <taxon>Glossata</taxon>
        <taxon>Ditrysia</taxon>
        <taxon>Noctuoidea</taxon>
        <taxon>Noctuidae</taxon>
        <taxon>Amphipyrinae</taxon>
        <taxon>Spodoptera</taxon>
    </lineage>
</organism>
<name>A0A9P0I259_SPOLI</name>